<dbReference type="Proteomes" id="UP000250369">
    <property type="component" value="Unassembled WGS sequence"/>
</dbReference>
<keyword evidence="5 7" id="KW-1133">Transmembrane helix</keyword>
<evidence type="ECO:0000313" key="9">
    <source>
        <dbReference type="EMBL" id="RAV17446.1"/>
    </source>
</evidence>
<dbReference type="InterPro" id="IPR035906">
    <property type="entry name" value="MetI-like_sf"/>
</dbReference>
<feature type="transmembrane region" description="Helical" evidence="7">
    <location>
        <begin position="106"/>
        <end position="126"/>
    </location>
</feature>
<feature type="domain" description="ABC transmembrane type-1" evidence="8">
    <location>
        <begin position="66"/>
        <end position="280"/>
    </location>
</feature>
<evidence type="ECO:0000256" key="7">
    <source>
        <dbReference type="RuleBase" id="RU363032"/>
    </source>
</evidence>
<evidence type="ECO:0000256" key="2">
    <source>
        <dbReference type="ARBA" id="ARBA00022448"/>
    </source>
</evidence>
<evidence type="ECO:0000256" key="3">
    <source>
        <dbReference type="ARBA" id="ARBA00022475"/>
    </source>
</evidence>
<evidence type="ECO:0000256" key="1">
    <source>
        <dbReference type="ARBA" id="ARBA00004651"/>
    </source>
</evidence>
<gene>
    <name evidence="9" type="ORF">DQG23_27665</name>
</gene>
<dbReference type="PANTHER" id="PTHR43227">
    <property type="entry name" value="BLL4140 PROTEIN"/>
    <property type="match status" value="1"/>
</dbReference>
<dbReference type="EMBL" id="QMFB01000019">
    <property type="protein sequence ID" value="RAV17446.1"/>
    <property type="molecule type" value="Genomic_DNA"/>
</dbReference>
<evidence type="ECO:0000256" key="6">
    <source>
        <dbReference type="ARBA" id="ARBA00023136"/>
    </source>
</evidence>
<feature type="transmembrane region" description="Helical" evidence="7">
    <location>
        <begin position="156"/>
        <end position="180"/>
    </location>
</feature>
<dbReference type="InterPro" id="IPR050809">
    <property type="entry name" value="UgpAE/MalFG_permease"/>
</dbReference>
<dbReference type="OrthoDB" id="2637002at2"/>
<feature type="transmembrane region" description="Helical" evidence="7">
    <location>
        <begin position="72"/>
        <end position="94"/>
    </location>
</feature>
<accession>A0A329MDW2</accession>
<dbReference type="GO" id="GO:0005886">
    <property type="term" value="C:plasma membrane"/>
    <property type="evidence" value="ECO:0007669"/>
    <property type="project" value="UniProtKB-SubCell"/>
</dbReference>
<proteinExistence type="inferred from homology"/>
<keyword evidence="6 7" id="KW-0472">Membrane</keyword>
<dbReference type="GO" id="GO:0055085">
    <property type="term" value="P:transmembrane transport"/>
    <property type="evidence" value="ECO:0007669"/>
    <property type="project" value="InterPro"/>
</dbReference>
<dbReference type="PROSITE" id="PS50928">
    <property type="entry name" value="ABC_TM1"/>
    <property type="match status" value="1"/>
</dbReference>
<comment type="caution">
    <text evidence="9">The sequence shown here is derived from an EMBL/GenBank/DDBJ whole genome shotgun (WGS) entry which is preliminary data.</text>
</comment>
<evidence type="ECO:0000256" key="5">
    <source>
        <dbReference type="ARBA" id="ARBA00022989"/>
    </source>
</evidence>
<evidence type="ECO:0000259" key="8">
    <source>
        <dbReference type="PROSITE" id="PS50928"/>
    </source>
</evidence>
<evidence type="ECO:0000256" key="4">
    <source>
        <dbReference type="ARBA" id="ARBA00022692"/>
    </source>
</evidence>
<protein>
    <submittedName>
        <fullName evidence="9">Sugar ABC transporter permease</fullName>
    </submittedName>
</protein>
<name>A0A329MDW2_9BACL</name>
<dbReference type="AlphaFoldDB" id="A0A329MDW2"/>
<dbReference type="Pfam" id="PF00528">
    <property type="entry name" value="BPD_transp_1"/>
    <property type="match status" value="1"/>
</dbReference>
<dbReference type="SUPFAM" id="SSF161098">
    <property type="entry name" value="MetI-like"/>
    <property type="match status" value="1"/>
</dbReference>
<feature type="transmembrane region" description="Helical" evidence="7">
    <location>
        <begin position="259"/>
        <end position="280"/>
    </location>
</feature>
<dbReference type="PANTHER" id="PTHR43227:SF11">
    <property type="entry name" value="BLL4140 PROTEIN"/>
    <property type="match status" value="1"/>
</dbReference>
<comment type="subcellular location">
    <subcellularLocation>
        <location evidence="1 7">Cell membrane</location>
        <topology evidence="1 7">Multi-pass membrane protein</topology>
    </subcellularLocation>
</comment>
<keyword evidence="3" id="KW-1003">Cell membrane</keyword>
<keyword evidence="2 7" id="KW-0813">Transport</keyword>
<reference evidence="9 10" key="1">
    <citation type="journal article" date="2009" name="Int. J. Syst. Evol. Microbiol.">
        <title>Paenibacillus contaminans sp. nov., isolated from a contaminated laboratory plate.</title>
        <authorList>
            <person name="Chou J.H."/>
            <person name="Lee J.H."/>
            <person name="Lin M.C."/>
            <person name="Chang P.S."/>
            <person name="Arun A.B."/>
            <person name="Young C.C."/>
            <person name="Chen W.M."/>
        </authorList>
    </citation>
    <scope>NUCLEOTIDE SEQUENCE [LARGE SCALE GENOMIC DNA]</scope>
    <source>
        <strain evidence="9 10">CKOBP-6</strain>
    </source>
</reference>
<organism evidence="9 10">
    <name type="scientific">Paenibacillus contaminans</name>
    <dbReference type="NCBI Taxonomy" id="450362"/>
    <lineage>
        <taxon>Bacteria</taxon>
        <taxon>Bacillati</taxon>
        <taxon>Bacillota</taxon>
        <taxon>Bacilli</taxon>
        <taxon>Bacillales</taxon>
        <taxon>Paenibacillaceae</taxon>
        <taxon>Paenibacillus</taxon>
    </lineage>
</organism>
<dbReference type="Gene3D" id="1.10.3720.10">
    <property type="entry name" value="MetI-like"/>
    <property type="match status" value="1"/>
</dbReference>
<evidence type="ECO:0000313" key="10">
    <source>
        <dbReference type="Proteomes" id="UP000250369"/>
    </source>
</evidence>
<feature type="transmembrane region" description="Helical" evidence="7">
    <location>
        <begin position="200"/>
        <end position="223"/>
    </location>
</feature>
<feature type="transmembrane region" description="Helical" evidence="7">
    <location>
        <begin position="7"/>
        <end position="26"/>
    </location>
</feature>
<comment type="similarity">
    <text evidence="7">Belongs to the binding-protein-dependent transport system permease family.</text>
</comment>
<keyword evidence="4 7" id="KW-0812">Transmembrane</keyword>
<keyword evidence="10" id="KW-1185">Reference proteome</keyword>
<dbReference type="CDD" id="cd06261">
    <property type="entry name" value="TM_PBP2"/>
    <property type="match status" value="1"/>
</dbReference>
<sequence>MIRGWRLYVFILPAFLYFIIFCYGPMYGVQIAFKDFIPAKGIWGSPWVGLKHFSMFFGSHAFDTVIKNTVSISLYTLIAGFPAPVILALMLNEVKGKFFKKLVQNVTYAPHFISMVVMAGMIIMYLSPNGIVNQLFEHAGIAKIPFLEKASYFNDIYVFSGIWQNVGWGSIIYLAALAGIDPQLHEAAIVDGATRMQRIIYINIPSLIPTMVIILILDAGGIMNVGFEKVYLLQNPLNLEASEVISTYVYKVGLLKAQYSFSAAIGLFNTLINLSLMLLVNKISRVVSKTSLW</sequence>
<dbReference type="InterPro" id="IPR000515">
    <property type="entry name" value="MetI-like"/>
</dbReference>